<protein>
    <recommendedName>
        <fullName evidence="7">Zn(2)-C6 fungal-type domain-containing protein</fullName>
    </recommendedName>
</protein>
<evidence type="ECO:0000313" key="9">
    <source>
        <dbReference type="Proteomes" id="UP001358417"/>
    </source>
</evidence>
<dbReference type="Gene3D" id="4.10.240.10">
    <property type="entry name" value="Zn(2)-C6 fungal-type DNA-binding domain"/>
    <property type="match status" value="1"/>
</dbReference>
<evidence type="ECO:0000256" key="5">
    <source>
        <dbReference type="ARBA" id="ARBA00023242"/>
    </source>
</evidence>
<feature type="region of interest" description="Disordered" evidence="6">
    <location>
        <begin position="316"/>
        <end position="361"/>
    </location>
</feature>
<feature type="compositionally biased region" description="Low complexity" evidence="6">
    <location>
        <begin position="168"/>
        <end position="190"/>
    </location>
</feature>
<evidence type="ECO:0000256" key="6">
    <source>
        <dbReference type="SAM" id="MobiDB-lite"/>
    </source>
</evidence>
<evidence type="ECO:0000256" key="3">
    <source>
        <dbReference type="ARBA" id="ARBA00023125"/>
    </source>
</evidence>
<dbReference type="Pfam" id="PF00172">
    <property type="entry name" value="Zn_clus"/>
    <property type="match status" value="1"/>
</dbReference>
<proteinExistence type="predicted"/>
<dbReference type="InterPro" id="IPR021858">
    <property type="entry name" value="Fun_TF"/>
</dbReference>
<dbReference type="CDD" id="cd00067">
    <property type="entry name" value="GAL4"/>
    <property type="match status" value="1"/>
</dbReference>
<dbReference type="PROSITE" id="PS00463">
    <property type="entry name" value="ZN2_CY6_FUNGAL_1"/>
    <property type="match status" value="1"/>
</dbReference>
<dbReference type="GO" id="GO:0008270">
    <property type="term" value="F:zinc ion binding"/>
    <property type="evidence" value="ECO:0007669"/>
    <property type="project" value="InterPro"/>
</dbReference>
<dbReference type="InterPro" id="IPR036864">
    <property type="entry name" value="Zn2-C6_fun-type_DNA-bd_sf"/>
</dbReference>
<keyword evidence="3" id="KW-0238">DNA-binding</keyword>
<feature type="region of interest" description="Disordered" evidence="6">
    <location>
        <begin position="113"/>
        <end position="222"/>
    </location>
</feature>
<evidence type="ECO:0000259" key="7">
    <source>
        <dbReference type="PROSITE" id="PS50048"/>
    </source>
</evidence>
<gene>
    <name evidence="8" type="ORF">LTR84_001142</name>
</gene>
<dbReference type="InterPro" id="IPR001138">
    <property type="entry name" value="Zn2Cys6_DnaBD"/>
</dbReference>
<evidence type="ECO:0000313" key="8">
    <source>
        <dbReference type="EMBL" id="KAK5065304.1"/>
    </source>
</evidence>
<dbReference type="PANTHER" id="PTHR37534">
    <property type="entry name" value="TRANSCRIPTIONAL ACTIVATOR PROTEIN UGA3"/>
    <property type="match status" value="1"/>
</dbReference>
<dbReference type="AlphaFoldDB" id="A0AAV9NSN9"/>
<feature type="region of interest" description="Disordered" evidence="6">
    <location>
        <begin position="1"/>
        <end position="63"/>
    </location>
</feature>
<comment type="caution">
    <text evidence="8">The sequence shown here is derived from an EMBL/GenBank/DDBJ whole genome shotgun (WGS) entry which is preliminary data.</text>
</comment>
<dbReference type="GO" id="GO:0000981">
    <property type="term" value="F:DNA-binding transcription factor activity, RNA polymerase II-specific"/>
    <property type="evidence" value="ECO:0007669"/>
    <property type="project" value="InterPro"/>
</dbReference>
<feature type="domain" description="Zn(2)-C6 fungal-type" evidence="7">
    <location>
        <begin position="64"/>
        <end position="92"/>
    </location>
</feature>
<name>A0AAV9NSN9_9EURO</name>
<keyword evidence="2" id="KW-0805">Transcription regulation</keyword>
<dbReference type="GO" id="GO:0005634">
    <property type="term" value="C:nucleus"/>
    <property type="evidence" value="ECO:0007669"/>
    <property type="project" value="UniProtKB-SubCell"/>
</dbReference>
<feature type="compositionally biased region" description="Low complexity" evidence="6">
    <location>
        <begin position="340"/>
        <end position="357"/>
    </location>
</feature>
<keyword evidence="9" id="KW-1185">Reference proteome</keyword>
<evidence type="ECO:0000256" key="2">
    <source>
        <dbReference type="ARBA" id="ARBA00023015"/>
    </source>
</evidence>
<feature type="region of interest" description="Disordered" evidence="6">
    <location>
        <begin position="776"/>
        <end position="804"/>
    </location>
</feature>
<sequence>MEVHIPSPSVFLKKSPPSSHAQTVVVPPKRPTAPKAKSAPTTKPATKVQDGAVTKPKQSKSRNGCMTCKKKRLKCDETKPSCVQCQKRSVTCEGYKKDYKWRSFEETTFNPKPAAVKKKPVRSNSFSTDNISSQPLNIVDAAPTSNPQHGSNLSGAHPPNSWSPGLHSAFASAAQAFQGPSTASASSTSPDPRVRFRDQTQPSPHLDLPPDDDFIPAFHTNDNSPTLSFDGTVNPFSLFPTESASESNSDRPFSSGSPQLLDLLLPGTDLNQPPDPSEMRPPMSPLPYQPTTFDMDMNQVDAGDDFDEEIMRTEAFPHSSRLIPNDGPSLESNNPAWHLRPSSPTPSDASSTSSRSSNLTMLAQPTLDASSPEMLMLRFDKNTCGILSVKDGPTENPWRTLIWPLARESQALYHAISSMTAFHGAVDVPNLQLLGMAHMTKSIKRLAVEIQNMRLDSALATSLALAFSEGWDSHVSTGVQHLRGAKIMVNNAVVKHRHDMQTGQMTTQDAARLKFLCNTFVYMDVIARLTSLEESVELNFEEILGTVNTPLGEQAEVDPLMGCATTLFPLIGRVANLIQRVRKMETNSLNVVSQAMELKEQLQRWQVPNTRSFERPEDPSSEVQHSCQTADAYRYAMLLYLHQAVPEIPSDPPSTLAKKVLVLLASVPLSSRTTIVQIFPLFAASCEITNPDDRNWVMTRWDSMMSRLKIGNVTSGWNVVQEVWSRRDAFEAEKANRILRRYNSRGVPGGNFVPPILRNPAGSKRKVQGVRFSREMDDMSQEEDDNISPPEFFDDSRGNAGQPAKRRMTFNTAHSSRSMDDLDIFGHGDIAGSMPTSMPPLARRHTGDILNDQLEPEYTVRGKLHWLGVMADWHWEGMLILLLVIDLNFSSLLGCSSSSSIFPSSISRTCLSRLVPGKTRGFAVTAMGVVDSGKRVCLLMPLWIFSFSRLIPLHALVAARESAENSGWASTKTIFCLGKRDDSQDVASYAGFDVDADYQK</sequence>
<feature type="region of interest" description="Disordered" evidence="6">
    <location>
        <begin position="240"/>
        <end position="260"/>
    </location>
</feature>
<dbReference type="GO" id="GO:0000976">
    <property type="term" value="F:transcription cis-regulatory region binding"/>
    <property type="evidence" value="ECO:0007669"/>
    <property type="project" value="TreeGrafter"/>
</dbReference>
<keyword evidence="5" id="KW-0539">Nucleus</keyword>
<feature type="compositionally biased region" description="Polar residues" evidence="6">
    <location>
        <begin position="122"/>
        <end position="136"/>
    </location>
</feature>
<feature type="compositionally biased region" description="Polar residues" evidence="6">
    <location>
        <begin position="143"/>
        <end position="154"/>
    </location>
</feature>
<dbReference type="Proteomes" id="UP001358417">
    <property type="component" value="Unassembled WGS sequence"/>
</dbReference>
<dbReference type="SUPFAM" id="SSF57701">
    <property type="entry name" value="Zn2/Cys6 DNA-binding domain"/>
    <property type="match status" value="1"/>
</dbReference>
<accession>A0AAV9NSN9</accession>
<evidence type="ECO:0000256" key="4">
    <source>
        <dbReference type="ARBA" id="ARBA00023163"/>
    </source>
</evidence>
<feature type="compositionally biased region" description="Polar residues" evidence="6">
    <location>
        <begin position="240"/>
        <end position="254"/>
    </location>
</feature>
<keyword evidence="4" id="KW-0804">Transcription</keyword>
<organism evidence="8 9">
    <name type="scientific">Exophiala bonariae</name>
    <dbReference type="NCBI Taxonomy" id="1690606"/>
    <lineage>
        <taxon>Eukaryota</taxon>
        <taxon>Fungi</taxon>
        <taxon>Dikarya</taxon>
        <taxon>Ascomycota</taxon>
        <taxon>Pezizomycotina</taxon>
        <taxon>Eurotiomycetes</taxon>
        <taxon>Chaetothyriomycetidae</taxon>
        <taxon>Chaetothyriales</taxon>
        <taxon>Herpotrichiellaceae</taxon>
        <taxon>Exophiala</taxon>
    </lineage>
</organism>
<comment type="subcellular location">
    <subcellularLocation>
        <location evidence="1">Nucleus</location>
    </subcellularLocation>
</comment>
<evidence type="ECO:0000256" key="1">
    <source>
        <dbReference type="ARBA" id="ARBA00004123"/>
    </source>
</evidence>
<dbReference type="PROSITE" id="PS50048">
    <property type="entry name" value="ZN2_CY6_FUNGAL_2"/>
    <property type="match status" value="1"/>
</dbReference>
<dbReference type="RefSeq" id="XP_064712628.1">
    <property type="nucleotide sequence ID" value="XM_064844768.1"/>
</dbReference>
<dbReference type="GO" id="GO:0045944">
    <property type="term" value="P:positive regulation of transcription by RNA polymerase II"/>
    <property type="evidence" value="ECO:0007669"/>
    <property type="project" value="TreeGrafter"/>
</dbReference>
<dbReference type="GeneID" id="89969364"/>
<dbReference type="PANTHER" id="PTHR37534:SF47">
    <property type="entry name" value="ZN(2)-C6 FUNGAL-TYPE DOMAIN-CONTAINING PROTEIN"/>
    <property type="match status" value="1"/>
</dbReference>
<dbReference type="EMBL" id="JAVRRD010000001">
    <property type="protein sequence ID" value="KAK5065304.1"/>
    <property type="molecule type" value="Genomic_DNA"/>
</dbReference>
<dbReference type="SMART" id="SM00066">
    <property type="entry name" value="GAL4"/>
    <property type="match status" value="1"/>
</dbReference>
<dbReference type="Pfam" id="PF11951">
    <property type="entry name" value="Fungal_trans_2"/>
    <property type="match status" value="1"/>
</dbReference>
<reference evidence="8 9" key="1">
    <citation type="submission" date="2023-08" db="EMBL/GenBank/DDBJ databases">
        <title>Black Yeasts Isolated from many extreme environments.</title>
        <authorList>
            <person name="Coleine C."/>
            <person name="Stajich J.E."/>
            <person name="Selbmann L."/>
        </authorList>
    </citation>
    <scope>NUCLEOTIDE SEQUENCE [LARGE SCALE GENOMIC DNA]</scope>
    <source>
        <strain evidence="8 9">CCFEE 5792</strain>
    </source>
</reference>